<evidence type="ECO:0000313" key="3">
    <source>
        <dbReference type="EMBL" id="QUD91002.1"/>
    </source>
</evidence>
<evidence type="ECO:0000313" key="4">
    <source>
        <dbReference type="Proteomes" id="UP000676409"/>
    </source>
</evidence>
<keyword evidence="3" id="KW-0614">Plasmid</keyword>
<dbReference type="AlphaFoldDB" id="A0A975G5N7"/>
<dbReference type="SMART" id="SM00318">
    <property type="entry name" value="SNc"/>
    <property type="match status" value="1"/>
</dbReference>
<reference evidence="3" key="1">
    <citation type="submission" date="2021-04" db="EMBL/GenBank/DDBJ databases">
        <title>The complete genome sequence of Caulobacter sp. S6.</title>
        <authorList>
            <person name="Tang Y."/>
            <person name="Ouyang W."/>
            <person name="Liu Q."/>
            <person name="Huang B."/>
            <person name="Guo Z."/>
            <person name="Lei P."/>
        </authorList>
    </citation>
    <scope>NUCLEOTIDE SEQUENCE</scope>
    <source>
        <strain evidence="3">S6</strain>
        <plasmid evidence="3">unnamed</plasmid>
    </source>
</reference>
<feature type="signal peptide" evidence="1">
    <location>
        <begin position="1"/>
        <end position="21"/>
    </location>
</feature>
<sequence>MSALRLDKRVCLLALAVLLGAAAPAPIVGRARVVDGDTLTVAGARVRIWGIDAPEGRQTCRDAAGHGYACGEVATARMRALVAGGDVSCVVRDHDQYGRSVSQCRAGGQDLGAAMVGAGLAVEYRRFDGGAYAAVEAEARRARRGLWAGTFEQPSEWRADERSAVAAAPQAAVPSSCVLKGNINARGLRIVHAPGQRDYAATRIDTARGERWFCSLEAAEAAGWTPARR</sequence>
<evidence type="ECO:0000256" key="1">
    <source>
        <dbReference type="SAM" id="SignalP"/>
    </source>
</evidence>
<dbReference type="SUPFAM" id="SSF50199">
    <property type="entry name" value="Staphylococcal nuclease"/>
    <property type="match status" value="1"/>
</dbReference>
<keyword evidence="4" id="KW-1185">Reference proteome</keyword>
<dbReference type="PANTHER" id="PTHR12302:SF26">
    <property type="entry name" value="BLR1266 PROTEIN"/>
    <property type="match status" value="1"/>
</dbReference>
<evidence type="ECO:0000259" key="2">
    <source>
        <dbReference type="PROSITE" id="PS50830"/>
    </source>
</evidence>
<organism evidence="3 4">
    <name type="scientific">Phenylobacterium montanum</name>
    <dbReference type="NCBI Taxonomy" id="2823693"/>
    <lineage>
        <taxon>Bacteria</taxon>
        <taxon>Pseudomonadati</taxon>
        <taxon>Pseudomonadota</taxon>
        <taxon>Alphaproteobacteria</taxon>
        <taxon>Caulobacterales</taxon>
        <taxon>Caulobacteraceae</taxon>
        <taxon>Phenylobacterium</taxon>
    </lineage>
</organism>
<gene>
    <name evidence="3" type="ORF">KCG34_25630</name>
</gene>
<dbReference type="Gene3D" id="2.40.50.90">
    <property type="match status" value="1"/>
</dbReference>
<dbReference type="Pfam" id="PF00565">
    <property type="entry name" value="SNase"/>
    <property type="match status" value="1"/>
</dbReference>
<dbReference type="InterPro" id="IPR016071">
    <property type="entry name" value="Staphylococal_nuclease_OB-fold"/>
</dbReference>
<dbReference type="KEGG" id="caul:KCG34_25630"/>
<dbReference type="Proteomes" id="UP000676409">
    <property type="component" value="Plasmid unnamed"/>
</dbReference>
<protein>
    <submittedName>
        <fullName evidence="3">Thermonuclease family protein</fullName>
    </submittedName>
</protein>
<geneLocation type="plasmid" evidence="3 4">
    <name>unnamed</name>
</geneLocation>
<dbReference type="RefSeq" id="WP_211941048.1">
    <property type="nucleotide sequence ID" value="NZ_CP073079.1"/>
</dbReference>
<feature type="domain" description="TNase-like" evidence="2">
    <location>
        <begin position="32"/>
        <end position="149"/>
    </location>
</feature>
<accession>A0A975G5N7</accession>
<name>A0A975G5N7_9CAUL</name>
<dbReference type="EMBL" id="CP073079">
    <property type="protein sequence ID" value="QUD91002.1"/>
    <property type="molecule type" value="Genomic_DNA"/>
</dbReference>
<feature type="chain" id="PRO_5037731659" evidence="1">
    <location>
        <begin position="22"/>
        <end position="229"/>
    </location>
</feature>
<keyword evidence="1" id="KW-0732">Signal</keyword>
<proteinExistence type="predicted"/>
<dbReference type="PROSITE" id="PS50830">
    <property type="entry name" value="TNASE_3"/>
    <property type="match status" value="1"/>
</dbReference>
<dbReference type="PANTHER" id="PTHR12302">
    <property type="entry name" value="EBNA2 BINDING PROTEIN P100"/>
    <property type="match status" value="1"/>
</dbReference>
<dbReference type="InterPro" id="IPR035437">
    <property type="entry name" value="SNase_OB-fold_sf"/>
</dbReference>